<accession>A0A8S9S6Z6</accession>
<feature type="compositionally biased region" description="Polar residues" evidence="1">
    <location>
        <begin position="1"/>
        <end position="14"/>
    </location>
</feature>
<gene>
    <name evidence="2" type="ORF">F2Q69_00029966</name>
</gene>
<comment type="caution">
    <text evidence="2">The sequence shown here is derived from an EMBL/GenBank/DDBJ whole genome shotgun (WGS) entry which is preliminary data.</text>
</comment>
<proteinExistence type="predicted"/>
<sequence length="71" mass="7830">MASSTRSNKETSLLFSDHAPLERTIRKEKRSASIDNNINSSTNPSQKTLIDPTDPSTVSCELPPIDTSIRK</sequence>
<protein>
    <submittedName>
        <fullName evidence="2">Uncharacterized protein</fullName>
    </submittedName>
</protein>
<feature type="region of interest" description="Disordered" evidence="1">
    <location>
        <begin position="1"/>
        <end position="71"/>
    </location>
</feature>
<reference evidence="2" key="1">
    <citation type="submission" date="2019-12" db="EMBL/GenBank/DDBJ databases">
        <title>Genome sequencing and annotation of Brassica cretica.</title>
        <authorList>
            <person name="Studholme D.J."/>
            <person name="Sarris P."/>
        </authorList>
    </citation>
    <scope>NUCLEOTIDE SEQUENCE</scope>
    <source>
        <strain evidence="2">PFS-109/04</strain>
        <tissue evidence="2">Leaf</tissue>
    </source>
</reference>
<dbReference type="AlphaFoldDB" id="A0A8S9S6Z6"/>
<evidence type="ECO:0000313" key="2">
    <source>
        <dbReference type="EMBL" id="KAF3589000.1"/>
    </source>
</evidence>
<organism evidence="2 3">
    <name type="scientific">Brassica cretica</name>
    <name type="common">Mustard</name>
    <dbReference type="NCBI Taxonomy" id="69181"/>
    <lineage>
        <taxon>Eukaryota</taxon>
        <taxon>Viridiplantae</taxon>
        <taxon>Streptophyta</taxon>
        <taxon>Embryophyta</taxon>
        <taxon>Tracheophyta</taxon>
        <taxon>Spermatophyta</taxon>
        <taxon>Magnoliopsida</taxon>
        <taxon>eudicotyledons</taxon>
        <taxon>Gunneridae</taxon>
        <taxon>Pentapetalae</taxon>
        <taxon>rosids</taxon>
        <taxon>malvids</taxon>
        <taxon>Brassicales</taxon>
        <taxon>Brassicaceae</taxon>
        <taxon>Brassiceae</taxon>
        <taxon>Brassica</taxon>
    </lineage>
</organism>
<dbReference type="Proteomes" id="UP000712600">
    <property type="component" value="Unassembled WGS sequence"/>
</dbReference>
<evidence type="ECO:0000256" key="1">
    <source>
        <dbReference type="SAM" id="MobiDB-lite"/>
    </source>
</evidence>
<feature type="compositionally biased region" description="Polar residues" evidence="1">
    <location>
        <begin position="33"/>
        <end position="59"/>
    </location>
</feature>
<dbReference type="EMBL" id="QGKX02000088">
    <property type="protein sequence ID" value="KAF3589000.1"/>
    <property type="molecule type" value="Genomic_DNA"/>
</dbReference>
<name>A0A8S9S6Z6_BRACR</name>
<evidence type="ECO:0000313" key="3">
    <source>
        <dbReference type="Proteomes" id="UP000712600"/>
    </source>
</evidence>